<name>A0ABV7CW48_9BACI</name>
<dbReference type="Proteomes" id="UP001595279">
    <property type="component" value="Unassembled WGS sequence"/>
</dbReference>
<accession>A0ABV7CW48</accession>
<evidence type="ECO:0000313" key="2">
    <source>
        <dbReference type="Proteomes" id="UP001595279"/>
    </source>
</evidence>
<proteinExistence type="predicted"/>
<dbReference type="InterPro" id="IPR012441">
    <property type="entry name" value="DUF1643"/>
</dbReference>
<protein>
    <submittedName>
        <fullName evidence="1">DUF1643 domain-containing protein</fullName>
    </submittedName>
</protein>
<sequence>MLKPGHRYWRDDEIVAVEFDNDQDPTYRYALECIWDEKGKIVAFFIMLNPSVGNYDVCDPTLNRCVNFARSWGYGGIVVVNLFAYITSDPKELLEVEDPIGSRNDEVIDVIAEAADQIVYAWGVDHGHYHQRNQQVMERLKDYEPKCILKNKGGHPRHPLFLKKDLELMAF</sequence>
<dbReference type="RefSeq" id="WP_390272199.1">
    <property type="nucleotide sequence ID" value="NZ_JBHRSA010000042.1"/>
</dbReference>
<comment type="caution">
    <text evidence="1">The sequence shown here is derived from an EMBL/GenBank/DDBJ whole genome shotgun (WGS) entry which is preliminary data.</text>
</comment>
<organism evidence="1 2">
    <name type="scientific">Virgibacillus xinjiangensis</name>
    <dbReference type="NCBI Taxonomy" id="393090"/>
    <lineage>
        <taxon>Bacteria</taxon>
        <taxon>Bacillati</taxon>
        <taxon>Bacillota</taxon>
        <taxon>Bacilli</taxon>
        <taxon>Bacillales</taxon>
        <taxon>Bacillaceae</taxon>
        <taxon>Virgibacillus</taxon>
    </lineage>
</organism>
<dbReference type="EMBL" id="JBHRSA010000042">
    <property type="protein sequence ID" value="MFC3040701.1"/>
    <property type="molecule type" value="Genomic_DNA"/>
</dbReference>
<keyword evidence="2" id="KW-1185">Reference proteome</keyword>
<evidence type="ECO:0000313" key="1">
    <source>
        <dbReference type="EMBL" id="MFC3040701.1"/>
    </source>
</evidence>
<dbReference type="Pfam" id="PF07799">
    <property type="entry name" value="DUF1643"/>
    <property type="match status" value="1"/>
</dbReference>
<reference evidence="2" key="1">
    <citation type="journal article" date="2019" name="Int. J. Syst. Evol. Microbiol.">
        <title>The Global Catalogue of Microorganisms (GCM) 10K type strain sequencing project: providing services to taxonomists for standard genome sequencing and annotation.</title>
        <authorList>
            <consortium name="The Broad Institute Genomics Platform"/>
            <consortium name="The Broad Institute Genome Sequencing Center for Infectious Disease"/>
            <person name="Wu L."/>
            <person name="Ma J."/>
        </authorList>
    </citation>
    <scope>NUCLEOTIDE SEQUENCE [LARGE SCALE GENOMIC DNA]</scope>
    <source>
        <strain evidence="2">KCTC 13128</strain>
    </source>
</reference>
<gene>
    <name evidence="1" type="ORF">ACFOGI_10620</name>
</gene>